<dbReference type="AlphaFoldDB" id="A0A822Y6S1"/>
<keyword evidence="3" id="KW-1185">Reference proteome</keyword>
<accession>A0A822Y6S1</accession>
<name>A0A822Y6S1_NELNU</name>
<feature type="region of interest" description="Disordered" evidence="1">
    <location>
        <begin position="29"/>
        <end position="64"/>
    </location>
</feature>
<sequence>MGKYLEMLNAGVRIVTRFHSNCPQTARKYYHPPSNADGNNNNHLLYHSHNATVQTNQPPLSPPR</sequence>
<dbReference type="PANTHER" id="PTHR33983">
    <property type="entry name" value="OS07G0185900 PROTEIN"/>
    <property type="match status" value="1"/>
</dbReference>
<proteinExistence type="predicted"/>
<evidence type="ECO:0000313" key="2">
    <source>
        <dbReference type="EMBL" id="DAD29684.1"/>
    </source>
</evidence>
<gene>
    <name evidence="2" type="ORF">HUJ06_031152</name>
</gene>
<evidence type="ECO:0000313" key="3">
    <source>
        <dbReference type="Proteomes" id="UP000607653"/>
    </source>
</evidence>
<protein>
    <submittedName>
        <fullName evidence="2">Uncharacterized protein</fullName>
    </submittedName>
</protein>
<organism evidence="2 3">
    <name type="scientific">Nelumbo nucifera</name>
    <name type="common">Sacred lotus</name>
    <dbReference type="NCBI Taxonomy" id="4432"/>
    <lineage>
        <taxon>Eukaryota</taxon>
        <taxon>Viridiplantae</taxon>
        <taxon>Streptophyta</taxon>
        <taxon>Embryophyta</taxon>
        <taxon>Tracheophyta</taxon>
        <taxon>Spermatophyta</taxon>
        <taxon>Magnoliopsida</taxon>
        <taxon>Proteales</taxon>
        <taxon>Nelumbonaceae</taxon>
        <taxon>Nelumbo</taxon>
    </lineage>
</organism>
<dbReference type="Proteomes" id="UP000607653">
    <property type="component" value="Unassembled WGS sequence"/>
</dbReference>
<evidence type="ECO:0000256" key="1">
    <source>
        <dbReference type="SAM" id="MobiDB-lite"/>
    </source>
</evidence>
<feature type="compositionally biased region" description="Low complexity" evidence="1">
    <location>
        <begin position="39"/>
        <end position="50"/>
    </location>
</feature>
<dbReference type="EMBL" id="DUZY01000002">
    <property type="protein sequence ID" value="DAD29684.1"/>
    <property type="molecule type" value="Genomic_DNA"/>
</dbReference>
<dbReference type="PANTHER" id="PTHR33983:SF1">
    <property type="entry name" value="OS07G0185900 PROTEIN"/>
    <property type="match status" value="1"/>
</dbReference>
<comment type="caution">
    <text evidence="2">The sequence shown here is derived from an EMBL/GenBank/DDBJ whole genome shotgun (WGS) entry which is preliminary data.</text>
</comment>
<reference evidence="2 3" key="1">
    <citation type="journal article" date="2020" name="Mol. Biol. Evol.">
        <title>Distinct Expression and Methylation Patterns for Genes with Different Fates following a Single Whole-Genome Duplication in Flowering Plants.</title>
        <authorList>
            <person name="Shi T."/>
            <person name="Rahmani R.S."/>
            <person name="Gugger P.F."/>
            <person name="Wang M."/>
            <person name="Li H."/>
            <person name="Zhang Y."/>
            <person name="Li Z."/>
            <person name="Wang Q."/>
            <person name="Van de Peer Y."/>
            <person name="Marchal K."/>
            <person name="Chen J."/>
        </authorList>
    </citation>
    <scope>NUCLEOTIDE SEQUENCE [LARGE SCALE GENOMIC DNA]</scope>
    <source>
        <tissue evidence="2">Leaf</tissue>
    </source>
</reference>